<dbReference type="SUPFAM" id="SSF52949">
    <property type="entry name" value="Macro domain-like"/>
    <property type="match status" value="1"/>
</dbReference>
<dbReference type="InterPro" id="IPR043472">
    <property type="entry name" value="Macro_dom-like"/>
</dbReference>
<dbReference type="Gene3D" id="3.40.220.10">
    <property type="entry name" value="Leucine Aminopeptidase, subunit E, domain 1"/>
    <property type="match status" value="1"/>
</dbReference>
<dbReference type="PANTHER" id="PTHR12521">
    <property type="entry name" value="PROTEIN C6ORF130"/>
    <property type="match status" value="1"/>
</dbReference>
<feature type="domain" description="Macro" evidence="2">
    <location>
        <begin position="1"/>
        <end position="155"/>
    </location>
</feature>
<reference evidence="3" key="1">
    <citation type="submission" date="2023-06" db="EMBL/GenBank/DDBJ databases">
        <title>Itaconate inhibition of nontuberculous mycobacteria.</title>
        <authorList>
            <person name="Breen P."/>
            <person name="Zimbric M."/>
            <person name="Caverly L."/>
        </authorList>
    </citation>
    <scope>NUCLEOTIDE SEQUENCE</scope>
    <source>
        <strain evidence="3">FLAC1071</strain>
    </source>
</reference>
<comment type="catalytic activity">
    <reaction evidence="1">
        <text>an N-(ADP-alpha-D-ribosyl)-thymidine in DNA + H2O = a thymidine in DNA + ADP-D-ribose</text>
        <dbReference type="Rhea" id="RHEA:71655"/>
        <dbReference type="Rhea" id="RHEA-COMP:13556"/>
        <dbReference type="Rhea" id="RHEA-COMP:18051"/>
        <dbReference type="ChEBI" id="CHEBI:15377"/>
        <dbReference type="ChEBI" id="CHEBI:57967"/>
        <dbReference type="ChEBI" id="CHEBI:137386"/>
        <dbReference type="ChEBI" id="CHEBI:191199"/>
    </reaction>
    <physiologicalReaction direction="left-to-right" evidence="1">
        <dbReference type="Rhea" id="RHEA:71656"/>
    </physiologicalReaction>
</comment>
<name>A0ABT7P7M9_MYCIT</name>
<evidence type="ECO:0000259" key="2">
    <source>
        <dbReference type="PROSITE" id="PS51154"/>
    </source>
</evidence>
<keyword evidence="4" id="KW-1185">Reference proteome</keyword>
<sequence>MITYGTGDLLQADTEALVNTVNCVGVMGKGIALQFKRRYPDMFDAYQKACKRGEIAIGKMFVYETGQLDGPAYIINFPTKKHWRSPSQLAYVDAGLTDLVRVIGDLRITSVAIPPLGAGNGGLDWRDVEPRLVKAFAELPDVVAVLYAPAGGTRRIDAPERIRMTWGRAMVLDAMRRYLQQRRTTEPWEDPAGVSHLEIQKLMYFANTVEPSLRLDFAPDRYGPYSEKVRHLLIGMEGAYTTGFGDGTANALSLEPISLTGKGIEALDSYLQSEVNAPRVTATIDAVLAAIDGFEGPYGVELLARTHWVATRQNAREPATAAAAVRSWTRRKGRIYTDARVSVALERVLHATATPS</sequence>
<dbReference type="PANTHER" id="PTHR12521:SF0">
    <property type="entry name" value="ADP-RIBOSE GLYCOHYDROLASE OARD1"/>
    <property type="match status" value="1"/>
</dbReference>
<dbReference type="Pfam" id="PF01661">
    <property type="entry name" value="Macro"/>
    <property type="match status" value="1"/>
</dbReference>
<dbReference type="Proteomes" id="UP001529272">
    <property type="component" value="Unassembled WGS sequence"/>
</dbReference>
<evidence type="ECO:0000256" key="1">
    <source>
        <dbReference type="ARBA" id="ARBA00035885"/>
    </source>
</evidence>
<dbReference type="RefSeq" id="WP_069954107.1">
    <property type="nucleotide sequence ID" value="NZ_CP012886.2"/>
</dbReference>
<evidence type="ECO:0000313" key="3">
    <source>
        <dbReference type="EMBL" id="MDM3929286.1"/>
    </source>
</evidence>
<gene>
    <name evidence="3" type="ORF">QRB35_25215</name>
</gene>
<comment type="caution">
    <text evidence="3">The sequence shown here is derived from an EMBL/GenBank/DDBJ whole genome shotgun (WGS) entry which is preliminary data.</text>
</comment>
<protein>
    <submittedName>
        <fullName evidence="3">Macro domain-containing protein</fullName>
    </submittedName>
</protein>
<dbReference type="EMBL" id="JASZZX010000033">
    <property type="protein sequence ID" value="MDM3929286.1"/>
    <property type="molecule type" value="Genomic_DNA"/>
</dbReference>
<evidence type="ECO:0000313" key="4">
    <source>
        <dbReference type="Proteomes" id="UP001529272"/>
    </source>
</evidence>
<accession>A0ABT7P7M9</accession>
<proteinExistence type="predicted"/>
<organism evidence="3 4">
    <name type="scientific">Mycobacterium intracellulare subsp. chimaera</name>
    <dbReference type="NCBI Taxonomy" id="222805"/>
    <lineage>
        <taxon>Bacteria</taxon>
        <taxon>Bacillati</taxon>
        <taxon>Actinomycetota</taxon>
        <taxon>Actinomycetes</taxon>
        <taxon>Mycobacteriales</taxon>
        <taxon>Mycobacteriaceae</taxon>
        <taxon>Mycobacterium</taxon>
        <taxon>Mycobacterium avium complex (MAC)</taxon>
    </lineage>
</organism>
<reference evidence="3" key="2">
    <citation type="submission" date="2023-06" db="EMBL/GenBank/DDBJ databases">
        <authorList>
            <person name="Spilker T."/>
        </authorList>
    </citation>
    <scope>NUCLEOTIDE SEQUENCE</scope>
    <source>
        <strain evidence="3">FLAC1071</strain>
    </source>
</reference>
<dbReference type="SMART" id="SM00506">
    <property type="entry name" value="A1pp"/>
    <property type="match status" value="1"/>
</dbReference>
<dbReference type="InterPro" id="IPR050892">
    <property type="entry name" value="ADP-ribose_metab_enzymes"/>
</dbReference>
<dbReference type="PROSITE" id="PS51154">
    <property type="entry name" value="MACRO"/>
    <property type="match status" value="1"/>
</dbReference>
<dbReference type="CDD" id="cd02901">
    <property type="entry name" value="Macro_Poa1p-like"/>
    <property type="match status" value="1"/>
</dbReference>
<dbReference type="InterPro" id="IPR002589">
    <property type="entry name" value="Macro_dom"/>
</dbReference>